<evidence type="ECO:0000313" key="7">
    <source>
        <dbReference type="EMBL" id="OGH69031.1"/>
    </source>
</evidence>
<dbReference type="AlphaFoldDB" id="A0A1F6MBM3"/>
<evidence type="ECO:0000256" key="4">
    <source>
        <dbReference type="ARBA" id="ARBA00022980"/>
    </source>
</evidence>
<name>A0A1F6MBM3_9BACT</name>
<protein>
    <recommendedName>
        <fullName evidence="6">Small ribosomal subunit protein uS17</fullName>
    </recommendedName>
</protein>
<dbReference type="PRINTS" id="PR00973">
    <property type="entry name" value="RIBOSOMALS17"/>
</dbReference>
<dbReference type="PANTHER" id="PTHR10744">
    <property type="entry name" value="40S RIBOSOMAL PROTEIN S11 FAMILY MEMBER"/>
    <property type="match status" value="1"/>
</dbReference>
<evidence type="ECO:0000256" key="5">
    <source>
        <dbReference type="ARBA" id="ARBA00023274"/>
    </source>
</evidence>
<keyword evidence="3 6" id="KW-0694">RNA-binding</keyword>
<proteinExistence type="inferred from homology"/>
<dbReference type="GO" id="GO:0022627">
    <property type="term" value="C:cytosolic small ribosomal subunit"/>
    <property type="evidence" value="ECO:0007669"/>
    <property type="project" value="UniProtKB-UniRule"/>
</dbReference>
<comment type="similarity">
    <text evidence="1 6">Belongs to the universal ribosomal protein uS17 family.</text>
</comment>
<dbReference type="EMBL" id="MFQA01000019">
    <property type="protein sequence ID" value="OGH69031.1"/>
    <property type="molecule type" value="Genomic_DNA"/>
</dbReference>
<keyword evidence="4 6" id="KW-0689">Ribosomal protein</keyword>
<organism evidence="7 8">
    <name type="scientific">Candidatus Magasanikbacteria bacterium RIFCSPHIGHO2_02_FULL_45_10</name>
    <dbReference type="NCBI Taxonomy" id="1798679"/>
    <lineage>
        <taxon>Bacteria</taxon>
        <taxon>Candidatus Magasanikiibacteriota</taxon>
    </lineage>
</organism>
<dbReference type="GO" id="GO:0019843">
    <property type="term" value="F:rRNA binding"/>
    <property type="evidence" value="ECO:0007669"/>
    <property type="project" value="UniProtKB-UniRule"/>
</dbReference>
<dbReference type="NCBIfam" id="NF004123">
    <property type="entry name" value="PRK05610.1"/>
    <property type="match status" value="1"/>
</dbReference>
<evidence type="ECO:0000256" key="2">
    <source>
        <dbReference type="ARBA" id="ARBA00022730"/>
    </source>
</evidence>
<reference evidence="7 8" key="1">
    <citation type="journal article" date="2016" name="Nat. Commun.">
        <title>Thousands of microbial genomes shed light on interconnected biogeochemical processes in an aquifer system.</title>
        <authorList>
            <person name="Anantharaman K."/>
            <person name="Brown C.T."/>
            <person name="Hug L.A."/>
            <person name="Sharon I."/>
            <person name="Castelle C.J."/>
            <person name="Probst A.J."/>
            <person name="Thomas B.C."/>
            <person name="Singh A."/>
            <person name="Wilkins M.J."/>
            <person name="Karaoz U."/>
            <person name="Brodie E.L."/>
            <person name="Williams K.H."/>
            <person name="Hubbard S.S."/>
            <person name="Banfield J.F."/>
        </authorList>
    </citation>
    <scope>NUCLEOTIDE SEQUENCE [LARGE SCALE GENOMIC DNA]</scope>
</reference>
<dbReference type="CDD" id="cd00364">
    <property type="entry name" value="Ribosomal_uS17"/>
    <property type="match status" value="1"/>
</dbReference>
<dbReference type="InterPro" id="IPR000266">
    <property type="entry name" value="Ribosomal_uS17"/>
</dbReference>
<dbReference type="Proteomes" id="UP000176413">
    <property type="component" value="Unassembled WGS sequence"/>
</dbReference>
<accession>A0A1F6MBM3</accession>
<dbReference type="PANTHER" id="PTHR10744:SF1">
    <property type="entry name" value="SMALL RIBOSOMAL SUBUNIT PROTEIN US17M"/>
    <property type="match status" value="1"/>
</dbReference>
<evidence type="ECO:0000256" key="6">
    <source>
        <dbReference type="HAMAP-Rule" id="MF_01345"/>
    </source>
</evidence>
<gene>
    <name evidence="6" type="primary">rpsQ</name>
    <name evidence="7" type="ORF">A3D53_02490</name>
</gene>
<comment type="function">
    <text evidence="6">One of the primary rRNA binding proteins, it binds specifically to the 5'-end of 16S ribosomal RNA.</text>
</comment>
<dbReference type="Gene3D" id="2.40.50.140">
    <property type="entry name" value="Nucleic acid-binding proteins"/>
    <property type="match status" value="1"/>
</dbReference>
<comment type="caution">
    <text evidence="7">The sequence shown here is derived from an EMBL/GenBank/DDBJ whole genome shotgun (WGS) entry which is preliminary data.</text>
</comment>
<dbReference type="GO" id="GO:0006412">
    <property type="term" value="P:translation"/>
    <property type="evidence" value="ECO:0007669"/>
    <property type="project" value="UniProtKB-UniRule"/>
</dbReference>
<keyword evidence="5 6" id="KW-0687">Ribonucleoprotein</keyword>
<dbReference type="InterPro" id="IPR019984">
    <property type="entry name" value="Ribosomal_uS17_bact/chlr"/>
</dbReference>
<dbReference type="HAMAP" id="MF_01345_B">
    <property type="entry name" value="Ribosomal_uS17_B"/>
    <property type="match status" value="1"/>
</dbReference>
<keyword evidence="2 6" id="KW-0699">rRNA-binding</keyword>
<dbReference type="GO" id="GO:0003735">
    <property type="term" value="F:structural constituent of ribosome"/>
    <property type="evidence" value="ECO:0007669"/>
    <property type="project" value="UniProtKB-UniRule"/>
</dbReference>
<evidence type="ECO:0000256" key="1">
    <source>
        <dbReference type="ARBA" id="ARBA00010254"/>
    </source>
</evidence>
<comment type="subunit">
    <text evidence="6">Part of the 30S ribosomal subunit.</text>
</comment>
<dbReference type="Pfam" id="PF00366">
    <property type="entry name" value="Ribosomal_S17"/>
    <property type="match status" value="1"/>
</dbReference>
<evidence type="ECO:0000313" key="8">
    <source>
        <dbReference type="Proteomes" id="UP000176413"/>
    </source>
</evidence>
<evidence type="ECO:0000256" key="3">
    <source>
        <dbReference type="ARBA" id="ARBA00022884"/>
    </source>
</evidence>
<dbReference type="NCBIfam" id="TIGR03635">
    <property type="entry name" value="uS17_bact"/>
    <property type="match status" value="1"/>
</dbReference>
<sequence length="83" mass="9614">MDAKKINARTFSGTVVSNAMQKTITVRVDAKKLHEKYQKYYRVSKKYHVHDEKGEAKVGDTVVFAETRPMSKTKRWKLVAVQK</sequence>
<dbReference type="InterPro" id="IPR012340">
    <property type="entry name" value="NA-bd_OB-fold"/>
</dbReference>
<dbReference type="SUPFAM" id="SSF50249">
    <property type="entry name" value="Nucleic acid-binding proteins"/>
    <property type="match status" value="1"/>
</dbReference>